<proteinExistence type="predicted"/>
<comment type="caution">
    <text evidence="1">The sequence shown here is derived from an EMBL/GenBank/DDBJ whole genome shotgun (WGS) entry which is preliminary data.</text>
</comment>
<gene>
    <name evidence="1" type="ORF">APUTEX25_004771</name>
</gene>
<sequence length="34" mass="3729">MRARSRLLARVASLGTPVPIGRRAKRAAEDARLL</sequence>
<dbReference type="EMBL" id="QOKY01000036">
    <property type="protein sequence ID" value="RMZ57820.1"/>
    <property type="molecule type" value="Genomic_DNA"/>
</dbReference>
<feature type="non-terminal residue" evidence="1">
    <location>
        <position position="34"/>
    </location>
</feature>
<dbReference type="Proteomes" id="UP000279271">
    <property type="component" value="Unassembled WGS sequence"/>
</dbReference>
<evidence type="ECO:0000313" key="2">
    <source>
        <dbReference type="Proteomes" id="UP000279271"/>
    </source>
</evidence>
<evidence type="ECO:0000313" key="1">
    <source>
        <dbReference type="EMBL" id="RMZ57820.1"/>
    </source>
</evidence>
<protein>
    <submittedName>
        <fullName evidence="1">Uncharacterized protein</fullName>
    </submittedName>
</protein>
<accession>A0A3M7L7A4</accession>
<reference evidence="2" key="1">
    <citation type="journal article" date="2018" name="Algal Res.">
        <title>Characterization of plant carbon substrate utilization by Auxenochlorella protothecoides.</title>
        <authorList>
            <person name="Vogler B.W."/>
            <person name="Starkenburg S.R."/>
            <person name="Sudasinghe N."/>
            <person name="Schambach J.Y."/>
            <person name="Rollin J.A."/>
            <person name="Pattathil S."/>
            <person name="Barry A.N."/>
        </authorList>
    </citation>
    <scope>NUCLEOTIDE SEQUENCE [LARGE SCALE GENOMIC DNA]</scope>
    <source>
        <strain evidence="2">UTEX 25</strain>
    </source>
</reference>
<dbReference type="AlphaFoldDB" id="A0A3M7L7A4"/>
<name>A0A3M7L7A4_AUXPR</name>
<organism evidence="1 2">
    <name type="scientific">Auxenochlorella protothecoides</name>
    <name type="common">Green microalga</name>
    <name type="synonym">Chlorella protothecoides</name>
    <dbReference type="NCBI Taxonomy" id="3075"/>
    <lineage>
        <taxon>Eukaryota</taxon>
        <taxon>Viridiplantae</taxon>
        <taxon>Chlorophyta</taxon>
        <taxon>core chlorophytes</taxon>
        <taxon>Trebouxiophyceae</taxon>
        <taxon>Chlorellales</taxon>
        <taxon>Chlorellaceae</taxon>
        <taxon>Auxenochlorella</taxon>
    </lineage>
</organism>